<comment type="caution">
    <text evidence="2">The sequence shown here is derived from an EMBL/GenBank/DDBJ whole genome shotgun (WGS) entry which is preliminary data.</text>
</comment>
<dbReference type="EMBL" id="MTYH01000076">
    <property type="protein sequence ID" value="PNP39710.1"/>
    <property type="molecule type" value="Genomic_DNA"/>
</dbReference>
<evidence type="ECO:0000256" key="1">
    <source>
        <dbReference type="SAM" id="MobiDB-lite"/>
    </source>
</evidence>
<evidence type="ECO:0000313" key="2">
    <source>
        <dbReference type="EMBL" id="PNP39710.1"/>
    </source>
</evidence>
<reference evidence="2 3" key="1">
    <citation type="submission" date="2017-02" db="EMBL/GenBank/DDBJ databases">
        <title>Genomes of Trichoderma spp. with biocontrol activity.</title>
        <authorList>
            <person name="Gardiner D."/>
            <person name="Kazan K."/>
            <person name="Vos C."/>
            <person name="Harvey P."/>
        </authorList>
    </citation>
    <scope>NUCLEOTIDE SEQUENCE [LARGE SCALE GENOMIC DNA]</scope>
    <source>
        <strain evidence="2 3">A5MH</strain>
    </source>
</reference>
<sequence length="357" mass="40257">MSSPVSTPDAETTLGKFHLFGELPTELRLSILETAARSAMPGIQFFGANWTGEAESEGPIDLELVEPRVQDISGPLRSRVDGNPSTYNQDFGLWMASYESRDFMSRHYQRLENAITEEEDPNTLFGDQSHFVVLGGDRFSKVFPKQDLLCLQPFQTSLDYGDLPFFREDSPYKVKNLALEYDPAWMNGLVQARTDGARAQARADIWREDSPRGVFIRSLWARAERTGPANMTLWLIDSSLRRLEMPSNVFLPDSDSDSDSNKNSARNDDAVKDRPKKAEPEPRVFQSMGARCVEVKDLSECVYAALKPNTAFHFLHELQISVGFNIDWMISVRRNQDAIPLANGLEDLVKVLCVEPN</sequence>
<dbReference type="AlphaFoldDB" id="A0A2K0T2H6"/>
<name>A0A2K0T2H6_9HYPO</name>
<feature type="region of interest" description="Disordered" evidence="1">
    <location>
        <begin position="251"/>
        <end position="283"/>
    </location>
</feature>
<protein>
    <submittedName>
        <fullName evidence="2">Uncharacterized protein</fullName>
    </submittedName>
</protein>
<dbReference type="OrthoDB" id="3596450at2759"/>
<gene>
    <name evidence="2" type="ORF">TGAMA5MH_08381</name>
</gene>
<evidence type="ECO:0000313" key="3">
    <source>
        <dbReference type="Proteomes" id="UP000236546"/>
    </source>
</evidence>
<organism evidence="2 3">
    <name type="scientific">Trichoderma gamsii</name>
    <dbReference type="NCBI Taxonomy" id="398673"/>
    <lineage>
        <taxon>Eukaryota</taxon>
        <taxon>Fungi</taxon>
        <taxon>Dikarya</taxon>
        <taxon>Ascomycota</taxon>
        <taxon>Pezizomycotina</taxon>
        <taxon>Sordariomycetes</taxon>
        <taxon>Hypocreomycetidae</taxon>
        <taxon>Hypocreales</taxon>
        <taxon>Hypocreaceae</taxon>
        <taxon>Trichoderma</taxon>
    </lineage>
</organism>
<dbReference type="Proteomes" id="UP000236546">
    <property type="component" value="Unassembled WGS sequence"/>
</dbReference>
<accession>A0A2K0T2H6</accession>
<proteinExistence type="predicted"/>
<feature type="compositionally biased region" description="Basic and acidic residues" evidence="1">
    <location>
        <begin position="265"/>
        <end position="282"/>
    </location>
</feature>